<reference evidence="2" key="2">
    <citation type="submission" date="2023-04" db="EMBL/GenBank/DDBJ databases">
        <authorList>
            <person name="Bu L."/>
            <person name="Lu L."/>
            <person name="Laidemitt M.R."/>
            <person name="Zhang S.M."/>
            <person name="Mutuku M."/>
            <person name="Mkoji G."/>
            <person name="Steinauer M."/>
            <person name="Loker E.S."/>
        </authorList>
    </citation>
    <scope>NUCLEOTIDE SEQUENCE</scope>
    <source>
        <strain evidence="2">KasaAsao</strain>
        <tissue evidence="2">Whole Snail</tissue>
    </source>
</reference>
<name>A0AAD8F6B2_BIOPF</name>
<accession>A0AAD8F6B2</accession>
<dbReference type="EMBL" id="JASAOG010000102">
    <property type="protein sequence ID" value="KAK0051634.1"/>
    <property type="molecule type" value="Genomic_DNA"/>
</dbReference>
<comment type="caution">
    <text evidence="2">The sequence shown here is derived from an EMBL/GenBank/DDBJ whole genome shotgun (WGS) entry which is preliminary data.</text>
</comment>
<proteinExistence type="predicted"/>
<sequence length="67" mass="7922">MHFHNCAQMMRRTNGKSRNMKRLQMTATNNRRPEMDADSAPGDDNRILRGSNYSGIRYRTKEKYDAR</sequence>
<protein>
    <submittedName>
        <fullName evidence="2">Uncharacterized protein</fullName>
    </submittedName>
</protein>
<organism evidence="2 3">
    <name type="scientific">Biomphalaria pfeifferi</name>
    <name type="common">Bloodfluke planorb</name>
    <name type="synonym">Freshwater snail</name>
    <dbReference type="NCBI Taxonomy" id="112525"/>
    <lineage>
        <taxon>Eukaryota</taxon>
        <taxon>Metazoa</taxon>
        <taxon>Spiralia</taxon>
        <taxon>Lophotrochozoa</taxon>
        <taxon>Mollusca</taxon>
        <taxon>Gastropoda</taxon>
        <taxon>Heterobranchia</taxon>
        <taxon>Euthyneura</taxon>
        <taxon>Panpulmonata</taxon>
        <taxon>Hygrophila</taxon>
        <taxon>Lymnaeoidea</taxon>
        <taxon>Planorbidae</taxon>
        <taxon>Biomphalaria</taxon>
    </lineage>
</organism>
<dbReference type="Proteomes" id="UP001233172">
    <property type="component" value="Unassembled WGS sequence"/>
</dbReference>
<evidence type="ECO:0000313" key="2">
    <source>
        <dbReference type="EMBL" id="KAK0051634.1"/>
    </source>
</evidence>
<gene>
    <name evidence="2" type="ORF">Bpfe_019023</name>
</gene>
<dbReference type="AlphaFoldDB" id="A0AAD8F6B2"/>
<evidence type="ECO:0000256" key="1">
    <source>
        <dbReference type="SAM" id="MobiDB-lite"/>
    </source>
</evidence>
<keyword evidence="3" id="KW-1185">Reference proteome</keyword>
<feature type="region of interest" description="Disordered" evidence="1">
    <location>
        <begin position="1"/>
        <end position="67"/>
    </location>
</feature>
<reference evidence="2" key="1">
    <citation type="journal article" date="2023" name="PLoS Negl. Trop. Dis.">
        <title>A genome sequence for Biomphalaria pfeifferi, the major vector snail for the human-infecting parasite Schistosoma mansoni.</title>
        <authorList>
            <person name="Bu L."/>
            <person name="Lu L."/>
            <person name="Laidemitt M.R."/>
            <person name="Zhang S.M."/>
            <person name="Mutuku M."/>
            <person name="Mkoji G."/>
            <person name="Steinauer M."/>
            <person name="Loker E.S."/>
        </authorList>
    </citation>
    <scope>NUCLEOTIDE SEQUENCE</scope>
    <source>
        <strain evidence="2">KasaAsao</strain>
    </source>
</reference>
<evidence type="ECO:0000313" key="3">
    <source>
        <dbReference type="Proteomes" id="UP001233172"/>
    </source>
</evidence>